<keyword evidence="3" id="KW-0238">DNA-binding</keyword>
<keyword evidence="2" id="KW-0805">Transcription regulation</keyword>
<evidence type="ECO:0000259" key="7">
    <source>
        <dbReference type="PROSITE" id="PS51032"/>
    </source>
</evidence>
<name>A0AAV8HBC7_9POAL</name>
<evidence type="ECO:0000256" key="2">
    <source>
        <dbReference type="ARBA" id="ARBA00023015"/>
    </source>
</evidence>
<evidence type="ECO:0000256" key="6">
    <source>
        <dbReference type="ARBA" id="ARBA00037973"/>
    </source>
</evidence>
<dbReference type="Gene3D" id="3.30.730.10">
    <property type="entry name" value="AP2/ERF domain"/>
    <property type="match status" value="2"/>
</dbReference>
<organism evidence="8 9">
    <name type="scientific">Rhynchospora pubera</name>
    <dbReference type="NCBI Taxonomy" id="906938"/>
    <lineage>
        <taxon>Eukaryota</taxon>
        <taxon>Viridiplantae</taxon>
        <taxon>Streptophyta</taxon>
        <taxon>Embryophyta</taxon>
        <taxon>Tracheophyta</taxon>
        <taxon>Spermatophyta</taxon>
        <taxon>Magnoliopsida</taxon>
        <taxon>Liliopsida</taxon>
        <taxon>Poales</taxon>
        <taxon>Cyperaceae</taxon>
        <taxon>Cyperoideae</taxon>
        <taxon>Rhynchosporeae</taxon>
        <taxon>Rhynchospora</taxon>
    </lineage>
</organism>
<dbReference type="Pfam" id="PF00847">
    <property type="entry name" value="AP2"/>
    <property type="match status" value="1"/>
</dbReference>
<evidence type="ECO:0000313" key="9">
    <source>
        <dbReference type="Proteomes" id="UP001140206"/>
    </source>
</evidence>
<dbReference type="SUPFAM" id="SSF54171">
    <property type="entry name" value="DNA-binding domain"/>
    <property type="match status" value="2"/>
</dbReference>
<dbReference type="PANTHER" id="PTHR32467:SF114">
    <property type="entry name" value="OS02G0747600 PROTEIN"/>
    <property type="match status" value="1"/>
</dbReference>
<dbReference type="PRINTS" id="PR00367">
    <property type="entry name" value="ETHRSPELEMNT"/>
</dbReference>
<dbReference type="GO" id="GO:0005634">
    <property type="term" value="C:nucleus"/>
    <property type="evidence" value="ECO:0007669"/>
    <property type="project" value="UniProtKB-SubCell"/>
</dbReference>
<dbReference type="GO" id="GO:0003677">
    <property type="term" value="F:DNA binding"/>
    <property type="evidence" value="ECO:0007669"/>
    <property type="project" value="UniProtKB-KW"/>
</dbReference>
<accession>A0AAV8HBC7</accession>
<gene>
    <name evidence="8" type="ORF">LUZ62_026551</name>
</gene>
<dbReference type="PANTHER" id="PTHR32467">
    <property type="entry name" value="AP2-LIKE ETHYLENE-RESPONSIVE TRANSCRIPTION FACTOR"/>
    <property type="match status" value="1"/>
</dbReference>
<dbReference type="InterPro" id="IPR036955">
    <property type="entry name" value="AP2/ERF_dom_sf"/>
</dbReference>
<comment type="similarity">
    <text evidence="6">Belongs to the AP2/ERF transcription factor family. AP2 subfamily.</text>
</comment>
<feature type="domain" description="AP2/ERF" evidence="7">
    <location>
        <begin position="81"/>
        <end position="139"/>
    </location>
</feature>
<evidence type="ECO:0000256" key="3">
    <source>
        <dbReference type="ARBA" id="ARBA00023125"/>
    </source>
</evidence>
<comment type="caution">
    <text evidence="8">The sequence shown here is derived from an EMBL/GenBank/DDBJ whole genome shotgun (WGS) entry which is preliminary data.</text>
</comment>
<evidence type="ECO:0000256" key="1">
    <source>
        <dbReference type="ARBA" id="ARBA00004123"/>
    </source>
</evidence>
<feature type="domain" description="AP2/ERF" evidence="7">
    <location>
        <begin position="1"/>
        <end position="45"/>
    </location>
</feature>
<proteinExistence type="inferred from homology"/>
<evidence type="ECO:0000256" key="5">
    <source>
        <dbReference type="ARBA" id="ARBA00023242"/>
    </source>
</evidence>
<protein>
    <submittedName>
        <fullName evidence="8">AP2-like ethylene-responsive transcription factor ANT</fullName>
    </submittedName>
</protein>
<dbReference type="InterPro" id="IPR016177">
    <property type="entry name" value="DNA-bd_dom_sf"/>
</dbReference>
<dbReference type="Proteomes" id="UP001140206">
    <property type="component" value="Chromosome 1"/>
</dbReference>
<evidence type="ECO:0000313" key="8">
    <source>
        <dbReference type="EMBL" id="KAJ4813985.1"/>
    </source>
</evidence>
<keyword evidence="9" id="KW-1185">Reference proteome</keyword>
<keyword evidence="4" id="KW-0804">Transcription</keyword>
<sequence length="152" mass="17261">MTYISFPFLGHSYPLGSYDTEEKAARAYDVAALKFWGTTTKLNFPVTEYEKELDDVRNMSRDACVTYIRRRSSCFSRGTSVYRGVTKRRKDGRWQARIGLVCGSRDIYLGTFTSEEEAAEAYDIAAVKLRGRSAITNFDISNYVDISLDGNE</sequence>
<dbReference type="SMART" id="SM00380">
    <property type="entry name" value="AP2"/>
    <property type="match status" value="2"/>
</dbReference>
<dbReference type="CDD" id="cd00018">
    <property type="entry name" value="AP2"/>
    <property type="match status" value="2"/>
</dbReference>
<dbReference type="PROSITE" id="PS51032">
    <property type="entry name" value="AP2_ERF"/>
    <property type="match status" value="2"/>
</dbReference>
<dbReference type="InterPro" id="IPR001471">
    <property type="entry name" value="AP2/ERF_dom"/>
</dbReference>
<comment type="subcellular location">
    <subcellularLocation>
        <location evidence="1">Nucleus</location>
    </subcellularLocation>
</comment>
<reference evidence="8" key="1">
    <citation type="submission" date="2022-08" db="EMBL/GenBank/DDBJ databases">
        <authorList>
            <person name="Marques A."/>
        </authorList>
    </citation>
    <scope>NUCLEOTIDE SEQUENCE</scope>
    <source>
        <strain evidence="8">RhyPub2mFocal</strain>
        <tissue evidence="8">Leaves</tissue>
    </source>
</reference>
<evidence type="ECO:0000256" key="4">
    <source>
        <dbReference type="ARBA" id="ARBA00023163"/>
    </source>
</evidence>
<keyword evidence="5" id="KW-0539">Nucleus</keyword>
<dbReference type="GO" id="GO:0003700">
    <property type="term" value="F:DNA-binding transcription factor activity"/>
    <property type="evidence" value="ECO:0007669"/>
    <property type="project" value="InterPro"/>
</dbReference>
<dbReference type="EMBL" id="JAMFTS010000001">
    <property type="protein sequence ID" value="KAJ4813985.1"/>
    <property type="molecule type" value="Genomic_DNA"/>
</dbReference>
<dbReference type="AlphaFoldDB" id="A0AAV8HBC7"/>